<sequence>MTTSKIPSNRRGFLALGGAVALLAGAPALWRVFAPGLSAPPHPSVPGFFQLEQGAVTGAFDPLVGLQDGPRIAPAEITDLCAALFRAPLEGRVPLAYFTDINCPFCRTMEPWITALDPATVAVTVHDLPLLGAASVAAARAIVAAEYQGAASKMRSRLHRTRFQPDPPYLTALAEGLGLDAPRLLQDMERPEVTARIATSLGLAARFQIPGTPALVVGSVLAVGNRSKAEVQSLIDQAETGVCT</sequence>
<dbReference type="PROSITE" id="PS51318">
    <property type="entry name" value="TAT"/>
    <property type="match status" value="1"/>
</dbReference>
<comment type="caution">
    <text evidence="2">The sequence shown here is derived from an EMBL/GenBank/DDBJ whole genome shotgun (WGS) entry which is preliminary data.</text>
</comment>
<gene>
    <name evidence="2" type="ORF">AB0T83_13780</name>
</gene>
<keyword evidence="3" id="KW-1185">Reference proteome</keyword>
<dbReference type="Gene3D" id="3.40.30.10">
    <property type="entry name" value="Glutaredoxin"/>
    <property type="match status" value="1"/>
</dbReference>
<dbReference type="RefSeq" id="WP_366193735.1">
    <property type="nucleotide sequence ID" value="NZ_JBFBVU010000018.1"/>
</dbReference>
<proteinExistence type="predicted"/>
<protein>
    <submittedName>
        <fullName evidence="2">DsbA family protein</fullName>
    </submittedName>
</protein>
<evidence type="ECO:0000313" key="3">
    <source>
        <dbReference type="Proteomes" id="UP001553161"/>
    </source>
</evidence>
<dbReference type="InterPro" id="IPR001853">
    <property type="entry name" value="DSBA-like_thioredoxin_dom"/>
</dbReference>
<evidence type="ECO:0000259" key="1">
    <source>
        <dbReference type="Pfam" id="PF01323"/>
    </source>
</evidence>
<organism evidence="2 3">
    <name type="scientific">Meridianimarinicoccus marinus</name>
    <dbReference type="NCBI Taxonomy" id="3231483"/>
    <lineage>
        <taxon>Bacteria</taxon>
        <taxon>Pseudomonadati</taxon>
        <taxon>Pseudomonadota</taxon>
        <taxon>Alphaproteobacteria</taxon>
        <taxon>Rhodobacterales</taxon>
        <taxon>Paracoccaceae</taxon>
        <taxon>Meridianimarinicoccus</taxon>
    </lineage>
</organism>
<accession>A0ABV3L8G8</accession>
<dbReference type="InterPro" id="IPR036249">
    <property type="entry name" value="Thioredoxin-like_sf"/>
</dbReference>
<evidence type="ECO:0000313" key="2">
    <source>
        <dbReference type="EMBL" id="MEV8467846.1"/>
    </source>
</evidence>
<dbReference type="EMBL" id="JBFBVU010000018">
    <property type="protein sequence ID" value="MEV8467846.1"/>
    <property type="molecule type" value="Genomic_DNA"/>
</dbReference>
<dbReference type="SUPFAM" id="SSF52833">
    <property type="entry name" value="Thioredoxin-like"/>
    <property type="match status" value="1"/>
</dbReference>
<dbReference type="Pfam" id="PF01323">
    <property type="entry name" value="DSBA"/>
    <property type="match status" value="1"/>
</dbReference>
<name>A0ABV3L8G8_9RHOB</name>
<dbReference type="InterPro" id="IPR006311">
    <property type="entry name" value="TAT_signal"/>
</dbReference>
<reference evidence="2 3" key="1">
    <citation type="submission" date="2024-07" db="EMBL/GenBank/DDBJ databases">
        <authorList>
            <person name="Kang M."/>
        </authorList>
    </citation>
    <scope>NUCLEOTIDE SEQUENCE [LARGE SCALE GENOMIC DNA]</scope>
    <source>
        <strain evidence="2 3">DFM31</strain>
    </source>
</reference>
<feature type="domain" description="DSBA-like thioredoxin" evidence="1">
    <location>
        <begin position="97"/>
        <end position="235"/>
    </location>
</feature>
<dbReference type="Proteomes" id="UP001553161">
    <property type="component" value="Unassembled WGS sequence"/>
</dbReference>